<proteinExistence type="predicted"/>
<accession>A0A067M905</accession>
<organism evidence="1 2">
    <name type="scientific">Botryobasidium botryosum (strain FD-172 SS1)</name>
    <dbReference type="NCBI Taxonomy" id="930990"/>
    <lineage>
        <taxon>Eukaryota</taxon>
        <taxon>Fungi</taxon>
        <taxon>Dikarya</taxon>
        <taxon>Basidiomycota</taxon>
        <taxon>Agaricomycotina</taxon>
        <taxon>Agaricomycetes</taxon>
        <taxon>Cantharellales</taxon>
        <taxon>Botryobasidiaceae</taxon>
        <taxon>Botryobasidium</taxon>
    </lineage>
</organism>
<reference evidence="2" key="1">
    <citation type="journal article" date="2014" name="Proc. Natl. Acad. Sci. U.S.A.">
        <title>Extensive sampling of basidiomycete genomes demonstrates inadequacy of the white-rot/brown-rot paradigm for wood decay fungi.</title>
        <authorList>
            <person name="Riley R."/>
            <person name="Salamov A.A."/>
            <person name="Brown D.W."/>
            <person name="Nagy L.G."/>
            <person name="Floudas D."/>
            <person name="Held B.W."/>
            <person name="Levasseur A."/>
            <person name="Lombard V."/>
            <person name="Morin E."/>
            <person name="Otillar R."/>
            <person name="Lindquist E.A."/>
            <person name="Sun H."/>
            <person name="LaButti K.M."/>
            <person name="Schmutz J."/>
            <person name="Jabbour D."/>
            <person name="Luo H."/>
            <person name="Baker S.E."/>
            <person name="Pisabarro A.G."/>
            <person name="Walton J.D."/>
            <person name="Blanchette R.A."/>
            <person name="Henrissat B."/>
            <person name="Martin F."/>
            <person name="Cullen D."/>
            <person name="Hibbett D.S."/>
            <person name="Grigoriev I.V."/>
        </authorList>
    </citation>
    <scope>NUCLEOTIDE SEQUENCE [LARGE SCALE GENOMIC DNA]</scope>
    <source>
        <strain evidence="2">FD-172 SS1</strain>
    </source>
</reference>
<dbReference type="EMBL" id="KL198096">
    <property type="protein sequence ID" value="KDQ08076.1"/>
    <property type="molecule type" value="Genomic_DNA"/>
</dbReference>
<evidence type="ECO:0000313" key="1">
    <source>
        <dbReference type="EMBL" id="KDQ08076.1"/>
    </source>
</evidence>
<keyword evidence="2" id="KW-1185">Reference proteome</keyword>
<evidence type="ECO:0000313" key="2">
    <source>
        <dbReference type="Proteomes" id="UP000027195"/>
    </source>
</evidence>
<gene>
    <name evidence="1" type="ORF">BOTBODRAFT_586907</name>
</gene>
<dbReference type="AlphaFoldDB" id="A0A067M905"/>
<dbReference type="InParanoid" id="A0A067M905"/>
<dbReference type="HOGENOM" id="CLU_933806_0_0_1"/>
<protein>
    <submittedName>
        <fullName evidence="1">Uncharacterized protein</fullName>
    </submittedName>
</protein>
<name>A0A067M905_BOTB1</name>
<sequence length="298" mass="32084">MLHFPCQACPIPAANHIPPHPSLLSSPSPPAVSVLDAFTPLSFGLRASFPRSPARSCARFRSPTVSSRVLAFLFAPPFYLCPIGLPSPYGCTSISSPSSIVLCLSRRILLGTGPGAHSRPSLPSLVTVLFVNLATFPTICSFPRSPPNPQSPSLKKRIIPLRPTGPNSVQAQVIWPPAQDTTAQDMQSPHPRLAAPVLPPELPACTRSALQFPYLPLPLPSRSSYPCSHPHPFAQLIQPSNPHINPIRAIRALGLFELLGICRPRSPAGLSLVNTNTNIPFPAFFSDLDRPRPCSLTH</sequence>
<dbReference type="Proteomes" id="UP000027195">
    <property type="component" value="Unassembled WGS sequence"/>
</dbReference>